<accession>A0A2X7LYY9</accession>
<sequence length="157" mass="17319">MKGKSFRWLVVGAGREEYEARLRLQTESLGMNRDVLMADALFPALPVYRIASVVVMPSENEAFGMVLAEASAFGVPVIASETGGIPDVIQNNVTGTLLPVGDVSAWTSTLSDFLSRPERFRMMAASAREDIEYRFDINRTAQTIVSLAYQAKGKRQR</sequence>
<dbReference type="EMBL" id="UCZA01000057">
    <property type="protein sequence ID" value="SQP90131.1"/>
    <property type="molecule type" value="Genomic_DNA"/>
</dbReference>
<dbReference type="Gene3D" id="3.40.50.2000">
    <property type="entry name" value="Glycogen Phosphorylase B"/>
    <property type="match status" value="1"/>
</dbReference>
<evidence type="ECO:0000313" key="2">
    <source>
        <dbReference type="EMBL" id="SQP90131.1"/>
    </source>
</evidence>
<protein>
    <submittedName>
        <fullName evidence="2">RfbU-like protein</fullName>
        <ecNumber evidence="2">2.4.1.250</ecNumber>
    </submittedName>
</protein>
<evidence type="ECO:0000313" key="3">
    <source>
        <dbReference type="Proteomes" id="UP000250671"/>
    </source>
</evidence>
<gene>
    <name evidence="2" type="primary">mshA</name>
    <name evidence="2" type="ORF">SAMEA3752557_05366</name>
</gene>
<dbReference type="PANTHER" id="PTHR45947">
    <property type="entry name" value="SULFOQUINOVOSYL TRANSFERASE SQD2"/>
    <property type="match status" value="1"/>
</dbReference>
<dbReference type="PANTHER" id="PTHR45947:SF3">
    <property type="entry name" value="SULFOQUINOVOSYL TRANSFERASE SQD2"/>
    <property type="match status" value="1"/>
</dbReference>
<dbReference type="Pfam" id="PF00534">
    <property type="entry name" value="Glycos_transf_1"/>
    <property type="match status" value="1"/>
</dbReference>
<proteinExistence type="predicted"/>
<keyword evidence="2" id="KW-0808">Transferase</keyword>
<dbReference type="AlphaFoldDB" id="A0A2X7LYY9"/>
<name>A0A2X7LYY9_ECOLX</name>
<evidence type="ECO:0000259" key="1">
    <source>
        <dbReference type="Pfam" id="PF00534"/>
    </source>
</evidence>
<feature type="domain" description="Glycosyl transferase family 1" evidence="1">
    <location>
        <begin position="9"/>
        <end position="129"/>
    </location>
</feature>
<dbReference type="GO" id="GO:0102710">
    <property type="term" value="F:D-inositol-3-phosphate glycosyltransferase activity"/>
    <property type="evidence" value="ECO:0007669"/>
    <property type="project" value="UniProtKB-EC"/>
</dbReference>
<reference evidence="2 3" key="1">
    <citation type="submission" date="2018-06" db="EMBL/GenBank/DDBJ databases">
        <authorList>
            <consortium name="Pathogen Informatics"/>
            <person name="Doyle S."/>
        </authorList>
    </citation>
    <scope>NUCLEOTIDE SEQUENCE [LARGE SCALE GENOMIC DNA]</scope>
    <source>
        <strain evidence="2 3">VREC0535</strain>
    </source>
</reference>
<dbReference type="InterPro" id="IPR001296">
    <property type="entry name" value="Glyco_trans_1"/>
</dbReference>
<keyword evidence="2" id="KW-0328">Glycosyltransferase</keyword>
<dbReference type="Proteomes" id="UP000250671">
    <property type="component" value="Unassembled WGS sequence"/>
</dbReference>
<dbReference type="InterPro" id="IPR050194">
    <property type="entry name" value="Glycosyltransferase_grp1"/>
</dbReference>
<dbReference type="EC" id="2.4.1.250" evidence="2"/>
<dbReference type="SUPFAM" id="SSF53756">
    <property type="entry name" value="UDP-Glycosyltransferase/glycogen phosphorylase"/>
    <property type="match status" value="1"/>
</dbReference>
<organism evidence="2 3">
    <name type="scientific">Escherichia coli</name>
    <dbReference type="NCBI Taxonomy" id="562"/>
    <lineage>
        <taxon>Bacteria</taxon>
        <taxon>Pseudomonadati</taxon>
        <taxon>Pseudomonadota</taxon>
        <taxon>Gammaproteobacteria</taxon>
        <taxon>Enterobacterales</taxon>
        <taxon>Enterobacteriaceae</taxon>
        <taxon>Escherichia</taxon>
    </lineage>
</organism>